<keyword evidence="2" id="KW-1185">Reference proteome</keyword>
<proteinExistence type="predicted"/>
<reference evidence="2" key="1">
    <citation type="submission" date="2019-06" db="EMBL/GenBank/DDBJ databases">
        <title>Complete Genome Sequence of Serratia marcescens Myophage MyoSmar.</title>
        <authorList>
            <person name="Cooper S."/>
            <person name="Nguyen Q."/>
            <person name="Newkirk H."/>
            <person name="Liu M."/>
            <person name="Cahill J."/>
            <person name="Ramsey J."/>
        </authorList>
    </citation>
    <scope>NUCLEOTIDE SEQUENCE [LARGE SCALE GENOMIC DNA]</scope>
</reference>
<organism evidence="1 2">
    <name type="scientific">Serratia phage MyoSmar</name>
    <dbReference type="NCBI Taxonomy" id="2596673"/>
    <lineage>
        <taxon>Viruses</taxon>
        <taxon>Duplodnaviria</taxon>
        <taxon>Heunggongvirae</taxon>
        <taxon>Uroviricota</taxon>
        <taxon>Caudoviricetes</taxon>
        <taxon>Lindbergviridae</taxon>
        <taxon>Myosmarvirus</taxon>
        <taxon>Myosmarvirus myosmar</taxon>
    </lineage>
</organism>
<protein>
    <submittedName>
        <fullName evidence="1">Uncharacterized protein</fullName>
    </submittedName>
</protein>
<dbReference type="EMBL" id="MN062189">
    <property type="protein sequence ID" value="QEG09548.1"/>
    <property type="molecule type" value="Genomic_DNA"/>
</dbReference>
<accession>A0A5B9N603</accession>
<evidence type="ECO:0000313" key="1">
    <source>
        <dbReference type="EMBL" id="QEG09548.1"/>
    </source>
</evidence>
<name>A0A5B9N603_9CAUD</name>
<gene>
    <name evidence="1" type="ORF">CPT_MyoSmar_099</name>
</gene>
<sequence>MRQRQMISEAITSSLSLLKPGDSFTFTQAIQDNCVEVFMLIDEFEEGTGMPNAVGLSDGQQCRFDTDSVVVPLESEVVWRVKISK</sequence>
<evidence type="ECO:0000313" key="2">
    <source>
        <dbReference type="Proteomes" id="UP000322680"/>
    </source>
</evidence>
<dbReference type="Proteomes" id="UP000322680">
    <property type="component" value="Segment"/>
</dbReference>